<keyword evidence="7" id="KW-1185">Reference proteome</keyword>
<dbReference type="FunFam" id="3.40.30.10:FF:000013">
    <property type="entry name" value="Blast:Protein SCO1 homolog, mitochondrial"/>
    <property type="match status" value="1"/>
</dbReference>
<feature type="disulfide bond" description="Redox-active" evidence="4">
    <location>
        <begin position="140"/>
        <end position="144"/>
    </location>
</feature>
<evidence type="ECO:0000256" key="3">
    <source>
        <dbReference type="PIRSR" id="PIRSR603782-1"/>
    </source>
</evidence>
<dbReference type="PANTHER" id="PTHR12151:SF5">
    <property type="entry name" value="AT19154P"/>
    <property type="match status" value="1"/>
</dbReference>
<feature type="binding site" evidence="3">
    <location>
        <position position="231"/>
    </location>
    <ligand>
        <name>Cu cation</name>
        <dbReference type="ChEBI" id="CHEBI:23378"/>
    </ligand>
</feature>
<evidence type="ECO:0000313" key="6">
    <source>
        <dbReference type="EMBL" id="KAI9632527.1"/>
    </source>
</evidence>
<dbReference type="InterPro" id="IPR003782">
    <property type="entry name" value="SCO1/SenC"/>
</dbReference>
<evidence type="ECO:0000256" key="2">
    <source>
        <dbReference type="ARBA" id="ARBA00023008"/>
    </source>
</evidence>
<feature type="binding site" evidence="3">
    <location>
        <position position="144"/>
    </location>
    <ligand>
        <name>Cu cation</name>
        <dbReference type="ChEBI" id="CHEBI:23378"/>
    </ligand>
</feature>
<gene>
    <name evidence="6" type="ORF">MKK02DRAFT_20127</name>
</gene>
<keyword evidence="2 3" id="KW-0186">Copper</keyword>
<dbReference type="PROSITE" id="PS51352">
    <property type="entry name" value="THIOREDOXIN_2"/>
    <property type="match status" value="1"/>
</dbReference>
<keyword evidence="3" id="KW-0479">Metal-binding</keyword>
<keyword evidence="4" id="KW-1015">Disulfide bond</keyword>
<feature type="domain" description="Thioredoxin" evidence="5">
    <location>
        <begin position="102"/>
        <end position="266"/>
    </location>
</feature>
<proteinExistence type="inferred from homology"/>
<accession>A0AA38H289</accession>
<dbReference type="InterPro" id="IPR036249">
    <property type="entry name" value="Thioredoxin-like_sf"/>
</dbReference>
<protein>
    <submittedName>
        <fullName evidence="6">Mitochondrial inner membrane protein</fullName>
    </submittedName>
</protein>
<dbReference type="EMBL" id="JAKWFO010000014">
    <property type="protein sequence ID" value="KAI9632527.1"/>
    <property type="molecule type" value="Genomic_DNA"/>
</dbReference>
<dbReference type="GO" id="GO:0005739">
    <property type="term" value="C:mitochondrion"/>
    <property type="evidence" value="ECO:0007669"/>
    <property type="project" value="GOC"/>
</dbReference>
<comment type="similarity">
    <text evidence="1">Belongs to the SCO1/2 family.</text>
</comment>
<feature type="binding site" evidence="3">
    <location>
        <position position="140"/>
    </location>
    <ligand>
        <name>Cu cation</name>
        <dbReference type="ChEBI" id="CHEBI:23378"/>
    </ligand>
</feature>
<name>A0AA38H289_9TREE</name>
<dbReference type="GO" id="GO:0005507">
    <property type="term" value="F:copper ion binding"/>
    <property type="evidence" value="ECO:0007669"/>
    <property type="project" value="UniProtKB-ARBA"/>
</dbReference>
<sequence length="285" mass="31192">MTALRSSTRALSLLAKRATPIPSRSLAGPSTGLARSQPVFQRGYAGGADDGGRARDKAAVGPFTWKAASVFLVTGVGLYFYFESEKAKVQARRREESATKSIGKPQIGGPFLLTNQDNQPFTEKDLLGNWTLIYFGFTHCPDICPEELDKMGEAVEKVDGERKERILPLFVSVDPARDTVGQVKKYVADFHPRMVGLTGDFDSVKRACKSYRVYFSTPPDAKATDDYLVDHSIFFYLMDPLGQFVDAFGKNTTSDEVAGKVKQAMEKWEAAGGNAMAGVPLQVGR</sequence>
<evidence type="ECO:0000259" key="5">
    <source>
        <dbReference type="PROSITE" id="PS51352"/>
    </source>
</evidence>
<dbReference type="PANTHER" id="PTHR12151">
    <property type="entry name" value="ELECTRON TRANSPORT PROTIN SCO1/SENC FAMILY MEMBER"/>
    <property type="match status" value="1"/>
</dbReference>
<evidence type="ECO:0000256" key="4">
    <source>
        <dbReference type="PIRSR" id="PIRSR603782-2"/>
    </source>
</evidence>
<dbReference type="AlphaFoldDB" id="A0AA38H289"/>
<dbReference type="GO" id="GO:0033617">
    <property type="term" value="P:mitochondrial respiratory chain complex IV assembly"/>
    <property type="evidence" value="ECO:0007669"/>
    <property type="project" value="TreeGrafter"/>
</dbReference>
<dbReference type="Gene3D" id="3.40.30.10">
    <property type="entry name" value="Glutaredoxin"/>
    <property type="match status" value="1"/>
</dbReference>
<dbReference type="RefSeq" id="XP_052942304.1">
    <property type="nucleotide sequence ID" value="XM_053086202.1"/>
</dbReference>
<reference evidence="6" key="1">
    <citation type="journal article" date="2022" name="G3 (Bethesda)">
        <title>High quality genome of the basidiomycete yeast Dioszegia hungarica PDD-24b-2 isolated from cloud water.</title>
        <authorList>
            <person name="Jarrige D."/>
            <person name="Haridas S."/>
            <person name="Bleykasten-Grosshans C."/>
            <person name="Joly M."/>
            <person name="Nadalig T."/>
            <person name="Sancelme M."/>
            <person name="Vuilleumier S."/>
            <person name="Grigoriev I.V."/>
            <person name="Amato P."/>
            <person name="Bringel F."/>
        </authorList>
    </citation>
    <scope>NUCLEOTIDE SEQUENCE</scope>
    <source>
        <strain evidence="6">PDD-24b-2</strain>
    </source>
</reference>
<dbReference type="InterPro" id="IPR013766">
    <property type="entry name" value="Thioredoxin_domain"/>
</dbReference>
<evidence type="ECO:0000256" key="1">
    <source>
        <dbReference type="ARBA" id="ARBA00010996"/>
    </source>
</evidence>
<dbReference type="Pfam" id="PF02630">
    <property type="entry name" value="SCO1-SenC"/>
    <property type="match status" value="1"/>
</dbReference>
<dbReference type="GeneID" id="77725403"/>
<evidence type="ECO:0000313" key="7">
    <source>
        <dbReference type="Proteomes" id="UP001164286"/>
    </source>
</evidence>
<dbReference type="Proteomes" id="UP001164286">
    <property type="component" value="Unassembled WGS sequence"/>
</dbReference>
<dbReference type="SUPFAM" id="SSF52833">
    <property type="entry name" value="Thioredoxin-like"/>
    <property type="match status" value="1"/>
</dbReference>
<organism evidence="6 7">
    <name type="scientific">Dioszegia hungarica</name>
    <dbReference type="NCBI Taxonomy" id="4972"/>
    <lineage>
        <taxon>Eukaryota</taxon>
        <taxon>Fungi</taxon>
        <taxon>Dikarya</taxon>
        <taxon>Basidiomycota</taxon>
        <taxon>Agaricomycotina</taxon>
        <taxon>Tremellomycetes</taxon>
        <taxon>Tremellales</taxon>
        <taxon>Bulleribasidiaceae</taxon>
        <taxon>Dioszegia</taxon>
    </lineage>
</organism>
<dbReference type="CDD" id="cd02968">
    <property type="entry name" value="SCO"/>
    <property type="match status" value="1"/>
</dbReference>
<comment type="caution">
    <text evidence="6">The sequence shown here is derived from an EMBL/GenBank/DDBJ whole genome shotgun (WGS) entry which is preliminary data.</text>
</comment>